<evidence type="ECO:0000259" key="9">
    <source>
        <dbReference type="PROSITE" id="PS51184"/>
    </source>
</evidence>
<dbReference type="KEGG" id="uvi:66066907"/>
<evidence type="ECO:0000256" key="6">
    <source>
        <dbReference type="ARBA" id="ARBA00049349"/>
    </source>
</evidence>
<feature type="compositionally biased region" description="Low complexity" evidence="7">
    <location>
        <begin position="92"/>
        <end position="117"/>
    </location>
</feature>
<evidence type="ECO:0000256" key="1">
    <source>
        <dbReference type="ARBA" id="ARBA00009711"/>
    </source>
</evidence>
<proteinExistence type="inferred from homology"/>
<dbReference type="SMART" id="SM00545">
    <property type="entry name" value="JmjN"/>
    <property type="match status" value="1"/>
</dbReference>
<feature type="compositionally biased region" description="Low complexity" evidence="7">
    <location>
        <begin position="1256"/>
        <end position="1275"/>
    </location>
</feature>
<evidence type="ECO:0000256" key="7">
    <source>
        <dbReference type="SAM" id="MobiDB-lite"/>
    </source>
</evidence>
<dbReference type="InterPro" id="IPR001965">
    <property type="entry name" value="Znf_PHD"/>
</dbReference>
<dbReference type="Proteomes" id="UP000027002">
    <property type="component" value="Chromosome 5"/>
</dbReference>
<keyword evidence="5" id="KW-0862">Zinc</keyword>
<dbReference type="PROSITE" id="PS51183">
    <property type="entry name" value="JMJN"/>
    <property type="match status" value="1"/>
</dbReference>
<feature type="compositionally biased region" description="Acidic residues" evidence="7">
    <location>
        <begin position="601"/>
        <end position="619"/>
    </location>
</feature>
<dbReference type="SUPFAM" id="SSF51197">
    <property type="entry name" value="Clavaminate synthase-like"/>
    <property type="match status" value="1"/>
</dbReference>
<dbReference type="InterPro" id="IPR034732">
    <property type="entry name" value="EPHD"/>
</dbReference>
<evidence type="ECO:0000259" key="10">
    <source>
        <dbReference type="PROSITE" id="PS51805"/>
    </source>
</evidence>
<evidence type="ECO:0000256" key="3">
    <source>
        <dbReference type="ARBA" id="ARBA00022723"/>
    </source>
</evidence>
<keyword evidence="4" id="KW-0863">Zinc-finger</keyword>
<dbReference type="RefSeq" id="XP_042999562.1">
    <property type="nucleotide sequence ID" value="XM_043143627.1"/>
</dbReference>
<feature type="region of interest" description="Disordered" evidence="7">
    <location>
        <begin position="229"/>
        <end position="358"/>
    </location>
</feature>
<feature type="compositionally biased region" description="Basic residues" evidence="7">
    <location>
        <begin position="267"/>
        <end position="281"/>
    </location>
</feature>
<feature type="compositionally biased region" description="Acidic residues" evidence="7">
    <location>
        <begin position="313"/>
        <end position="328"/>
    </location>
</feature>
<dbReference type="EMBL" id="CP072757">
    <property type="protein sequence ID" value="QUC21889.1"/>
    <property type="molecule type" value="Genomic_DNA"/>
</dbReference>
<dbReference type="GO" id="GO:0010468">
    <property type="term" value="P:regulation of gene expression"/>
    <property type="evidence" value="ECO:0007669"/>
    <property type="project" value="TreeGrafter"/>
</dbReference>
<reference evidence="11" key="1">
    <citation type="submission" date="2020-03" db="EMBL/GenBank/DDBJ databases">
        <title>A mixture of massive structural variations and highly conserved coding sequences in Ustilaginoidea virens genome.</title>
        <authorList>
            <person name="Zhang K."/>
            <person name="Zhao Z."/>
            <person name="Zhang Z."/>
            <person name="Li Y."/>
            <person name="Hsiang T."/>
            <person name="Sun W."/>
        </authorList>
    </citation>
    <scope>NUCLEOTIDE SEQUENCE</scope>
    <source>
        <strain evidence="11">UV-8b</strain>
    </source>
</reference>
<evidence type="ECO:0000313" key="12">
    <source>
        <dbReference type="Proteomes" id="UP000027002"/>
    </source>
</evidence>
<dbReference type="FunFam" id="2.60.120.650:FF:000024">
    <property type="entry name" value="Putative jumonji family transcription factor"/>
    <property type="match status" value="1"/>
</dbReference>
<dbReference type="SMART" id="SM00249">
    <property type="entry name" value="PHD"/>
    <property type="match status" value="1"/>
</dbReference>
<dbReference type="InterPro" id="IPR003349">
    <property type="entry name" value="JmjN"/>
</dbReference>
<dbReference type="EC" id="1.14.11.66" evidence="2"/>
<comment type="catalytic activity">
    <reaction evidence="6">
        <text>N(6),N(6),N(6)-trimethyl-L-lysyl(9)-[histone H3] + 2 2-oxoglutarate + 2 O2 = N(6)-methyl-L-lysyl(9)-[histone H3] + 2 formaldehyde + 2 succinate + 2 CO2</text>
        <dbReference type="Rhea" id="RHEA:60200"/>
        <dbReference type="Rhea" id="RHEA-COMP:15538"/>
        <dbReference type="Rhea" id="RHEA-COMP:15542"/>
        <dbReference type="ChEBI" id="CHEBI:15379"/>
        <dbReference type="ChEBI" id="CHEBI:16526"/>
        <dbReference type="ChEBI" id="CHEBI:16810"/>
        <dbReference type="ChEBI" id="CHEBI:16842"/>
        <dbReference type="ChEBI" id="CHEBI:30031"/>
        <dbReference type="ChEBI" id="CHEBI:61929"/>
        <dbReference type="ChEBI" id="CHEBI:61961"/>
        <dbReference type="EC" id="1.14.11.66"/>
    </reaction>
</comment>
<feature type="compositionally biased region" description="Basic and acidic residues" evidence="7">
    <location>
        <begin position="282"/>
        <end position="291"/>
    </location>
</feature>
<dbReference type="PROSITE" id="PS51805">
    <property type="entry name" value="EPHD"/>
    <property type="match status" value="1"/>
</dbReference>
<feature type="compositionally biased region" description="Basic and acidic residues" evidence="7">
    <location>
        <begin position="237"/>
        <end position="249"/>
    </location>
</feature>
<dbReference type="Pfam" id="PF23258">
    <property type="entry name" value="DUF7072"/>
    <property type="match status" value="1"/>
</dbReference>
<evidence type="ECO:0000313" key="11">
    <source>
        <dbReference type="EMBL" id="QUC21889.1"/>
    </source>
</evidence>
<protein>
    <recommendedName>
        <fullName evidence="2">[histone H3]-trimethyl-L-lysine(9) demethylase</fullName>
        <ecNumber evidence="2">1.14.11.66</ecNumber>
    </recommendedName>
</protein>
<dbReference type="GO" id="GO:0008270">
    <property type="term" value="F:zinc ion binding"/>
    <property type="evidence" value="ECO:0007669"/>
    <property type="project" value="UniProtKB-KW"/>
</dbReference>
<dbReference type="GO" id="GO:0140684">
    <property type="term" value="F:histone H3K9me2/H3K9me3 demethylase activity"/>
    <property type="evidence" value="ECO:0007669"/>
    <property type="project" value="UniProtKB-EC"/>
</dbReference>
<feature type="compositionally biased region" description="Pro residues" evidence="7">
    <location>
        <begin position="28"/>
        <end position="38"/>
    </location>
</feature>
<name>A0A8E5HUL6_USTVR</name>
<dbReference type="SMART" id="SM00558">
    <property type="entry name" value="JmjC"/>
    <property type="match status" value="1"/>
</dbReference>
<feature type="domain" description="JmjN" evidence="8">
    <location>
        <begin position="138"/>
        <end position="179"/>
    </location>
</feature>
<feature type="region of interest" description="Disordered" evidence="7">
    <location>
        <begin position="954"/>
        <end position="996"/>
    </location>
</feature>
<feature type="compositionally biased region" description="Pro residues" evidence="7">
    <location>
        <begin position="974"/>
        <end position="992"/>
    </location>
</feature>
<dbReference type="CDD" id="cd15571">
    <property type="entry name" value="ePHD"/>
    <property type="match status" value="1"/>
</dbReference>
<dbReference type="Gene3D" id="3.30.40.10">
    <property type="entry name" value="Zinc/RING finger domain, C3HC4 (zinc finger)"/>
    <property type="match status" value="1"/>
</dbReference>
<evidence type="ECO:0000256" key="4">
    <source>
        <dbReference type="ARBA" id="ARBA00022771"/>
    </source>
</evidence>
<dbReference type="GO" id="GO:0000785">
    <property type="term" value="C:chromatin"/>
    <property type="evidence" value="ECO:0007669"/>
    <property type="project" value="TreeGrafter"/>
</dbReference>
<feature type="region of interest" description="Disordered" evidence="7">
    <location>
        <begin position="597"/>
        <end position="650"/>
    </location>
</feature>
<gene>
    <name evidence="11" type="ORF">UV8b_06130</name>
</gene>
<sequence length="1371" mass="152345">MSTDVVSASEPRGPPVTAAPGPSRDSPPDAPSIGPHPIPDTAKLPAHGQDEIECAKPAAPIFLHSPPDSNNATKSDASDSELSELEEEPTLDDAPSATAFTTAPAPTSAPALEPAPSKLIGDEEDIGEVLPEEWSGAVPIFRPTWDQFKDFKKFMNKVDCYGMKSGIIKIIPPREWKDAQPPLDELVKQIRVREPIKQDIMGSNGTYRQVNILHGRSYNVPQWRQLCEQSEHQPPARRGERRANADKYKQVRPRPSNASKTNTPTTPKRRGRGRPSKNKGKKTIDENEERPMTPVSPGPEMEAGAEDKPVESIEQEVGDETKETDDESTVGRTGGRMGAVKPSKPKTQSVSARRKYSRREGSAMIDEAAFRGFDYRLDVSEFTPERCEELERAYWKTLTYAAPLYGADMMGTLFDDRTENWNLNKLPNLLDVLGTKIPGVNTAYLYLGMWKATFAWHLEDVDLYSINYLHFGAPKQWYSISQADARRFEAAMKSVWPADAKACSQFLRHKGFLISPQYLLQHYGIRVNKVVSYPGEFVVTYPYGYHSGYNLGYNCAEAVNFALDTWLEMGKIAKRCECAQAQDSVWINVHEIERKLRGEETEYEETEDEDDEDEDDEEQSSLPTPPASSSVKLKDASRKRRRGVDEKGAKTRVKKLKLRLKTKAEPPCCLCPNDVSIFELLPTEDGRKAHKLCALYLPETYIDVVEGQEIICNAGGVHKDRLNLKCLFCRSRRGACFQCSHKKCARGYHATCAAAAGVFVEDQHVPVFDENGIEYKEQVFEFNCRFHRVRRDKRVEGESLETDGTIRNAAQKLKVGDICQMQYLKGDIFAGIVVENREVDETLLLEILPNGDRLEVAWKWLLLPDPLDYRLPKASDNALPMPATRKAKDQLNATRPHEDRPRKDDVFAEGYTWAEFEVHEVHNKDQCKVSFEKPDQMWHYLGKTSTEAKAQYTENPDLQRHNPRGNFLNTVPKPSKPPKPPKPCKPAKPPKPALVSQPGYNHASYVAKAMAYSYNLAANHAANHAANYAAATTTPRPVTFDKPHVYTPRQTANNKLTTPSTPAAFATHPSVSNSSPPVGPAPVFYNYSHPSSAFAKQSPCHHQNTLSNGRSQLGQPLAAAPVHSVPCKPVLAPSTQPGKPLWQVHSSIYQKYPFFQVNHNRDPSRYRTPYSPHGGFLNGYEGDLRAHLMANQNELTRPFSTWGLSSWSAAPGITQQALPFQATKPRPAPIVKKFKIPSKVSPVPLPPHVVAAMTKASPPASGSESTSGETGATSPRSTAAPVISPQAANGPDAARTSDATARSFNATWQGGPAQDKVDLGITSAETMFTMERPKATQEFADVPGSESMQFVERMMQNLKKVSMNDTERKDG</sequence>
<dbReference type="PANTHER" id="PTHR10694:SF7">
    <property type="entry name" value="[HISTONE H3]-TRIMETHYL-L-LYSINE(9) DEMETHYLASE"/>
    <property type="match status" value="1"/>
</dbReference>
<feature type="region of interest" description="Disordered" evidence="7">
    <location>
        <begin position="1254"/>
        <end position="1299"/>
    </location>
</feature>
<keyword evidence="12" id="KW-1185">Reference proteome</keyword>
<dbReference type="InterPro" id="IPR055500">
    <property type="entry name" value="DUF7072"/>
</dbReference>
<feature type="compositionally biased region" description="Basic and acidic residues" evidence="7">
    <location>
        <begin position="895"/>
        <end position="904"/>
    </location>
</feature>
<dbReference type="GeneID" id="66066907"/>
<dbReference type="GO" id="GO:0051864">
    <property type="term" value="F:histone H3K36 demethylase activity"/>
    <property type="evidence" value="ECO:0007669"/>
    <property type="project" value="TreeGrafter"/>
</dbReference>
<comment type="similarity">
    <text evidence="1">Belongs to the JHDM3 histone demethylase family.</text>
</comment>
<feature type="region of interest" description="Disordered" evidence="7">
    <location>
        <begin position="1"/>
        <end position="118"/>
    </location>
</feature>
<organism evidence="11 12">
    <name type="scientific">Ustilaginoidea virens</name>
    <name type="common">Rice false smut fungus</name>
    <name type="synonym">Villosiclava virens</name>
    <dbReference type="NCBI Taxonomy" id="1159556"/>
    <lineage>
        <taxon>Eukaryota</taxon>
        <taxon>Fungi</taxon>
        <taxon>Dikarya</taxon>
        <taxon>Ascomycota</taxon>
        <taxon>Pezizomycotina</taxon>
        <taxon>Sordariomycetes</taxon>
        <taxon>Hypocreomycetidae</taxon>
        <taxon>Hypocreales</taxon>
        <taxon>Clavicipitaceae</taxon>
        <taxon>Ustilaginoidea</taxon>
    </lineage>
</organism>
<dbReference type="Pfam" id="PF02375">
    <property type="entry name" value="JmjN"/>
    <property type="match status" value="1"/>
</dbReference>
<feature type="compositionally biased region" description="Acidic residues" evidence="7">
    <location>
        <begin position="78"/>
        <end position="91"/>
    </location>
</feature>
<evidence type="ECO:0000256" key="2">
    <source>
        <dbReference type="ARBA" id="ARBA00012900"/>
    </source>
</evidence>
<accession>A0A8E5HUL6</accession>
<evidence type="ECO:0000256" key="5">
    <source>
        <dbReference type="ARBA" id="ARBA00022833"/>
    </source>
</evidence>
<feature type="domain" description="JmjC" evidence="9">
    <location>
        <begin position="415"/>
        <end position="578"/>
    </location>
</feature>
<dbReference type="InterPro" id="IPR003347">
    <property type="entry name" value="JmjC_dom"/>
</dbReference>
<dbReference type="OrthoDB" id="9547406at2759"/>
<dbReference type="GO" id="GO:0005634">
    <property type="term" value="C:nucleus"/>
    <property type="evidence" value="ECO:0007669"/>
    <property type="project" value="TreeGrafter"/>
</dbReference>
<dbReference type="Pfam" id="PF02373">
    <property type="entry name" value="JmjC"/>
    <property type="match status" value="1"/>
</dbReference>
<dbReference type="PANTHER" id="PTHR10694">
    <property type="entry name" value="LYSINE-SPECIFIC DEMETHYLASE"/>
    <property type="match status" value="1"/>
</dbReference>
<dbReference type="PROSITE" id="PS51184">
    <property type="entry name" value="JMJC"/>
    <property type="match status" value="1"/>
</dbReference>
<dbReference type="Gene3D" id="2.60.120.650">
    <property type="entry name" value="Cupin"/>
    <property type="match status" value="2"/>
</dbReference>
<evidence type="ECO:0000259" key="8">
    <source>
        <dbReference type="PROSITE" id="PS51183"/>
    </source>
</evidence>
<feature type="region of interest" description="Disordered" evidence="7">
    <location>
        <begin position="875"/>
        <end position="904"/>
    </location>
</feature>
<dbReference type="InterPro" id="IPR013083">
    <property type="entry name" value="Znf_RING/FYVE/PHD"/>
</dbReference>
<keyword evidence="3" id="KW-0479">Metal-binding</keyword>
<feature type="domain" description="PHD-type" evidence="10">
    <location>
        <begin position="665"/>
        <end position="785"/>
    </location>
</feature>
<dbReference type="Pfam" id="PF13832">
    <property type="entry name" value="zf-HC5HC2H_2"/>
    <property type="match status" value="1"/>
</dbReference>